<protein>
    <submittedName>
        <fullName evidence="1">Uncharacterized protein</fullName>
    </submittedName>
</protein>
<organism evidence="1 2">
    <name type="scientific">Rhizophagus irregularis</name>
    <dbReference type="NCBI Taxonomy" id="588596"/>
    <lineage>
        <taxon>Eukaryota</taxon>
        <taxon>Fungi</taxon>
        <taxon>Fungi incertae sedis</taxon>
        <taxon>Mucoromycota</taxon>
        <taxon>Glomeromycotina</taxon>
        <taxon>Glomeromycetes</taxon>
        <taxon>Glomerales</taxon>
        <taxon>Glomeraceae</taxon>
        <taxon>Rhizophagus</taxon>
    </lineage>
</organism>
<dbReference type="AlphaFoldDB" id="A0A2I1H3Q2"/>
<dbReference type="EMBL" id="LLXI01001403">
    <property type="protein sequence ID" value="PKY53507.1"/>
    <property type="molecule type" value="Genomic_DNA"/>
</dbReference>
<gene>
    <name evidence="1" type="ORF">RhiirA4_409105</name>
</gene>
<accession>A0A2I1H3Q2</accession>
<sequence>MFLRSLRSQPTNLEKVKRFEDGLIENHNDNNDDGQSIKRKKLYEDEGDYIKREIRYRYEA</sequence>
<proteinExistence type="predicted"/>
<dbReference type="Proteomes" id="UP000234323">
    <property type="component" value="Unassembled WGS sequence"/>
</dbReference>
<evidence type="ECO:0000313" key="2">
    <source>
        <dbReference type="Proteomes" id="UP000234323"/>
    </source>
</evidence>
<dbReference type="VEuPathDB" id="FungiDB:RhiirA1_424640"/>
<reference evidence="1 2" key="1">
    <citation type="submission" date="2015-10" db="EMBL/GenBank/DDBJ databases">
        <title>Genome analyses suggest a sexual origin of heterokaryosis in a supposedly ancient asexual fungus.</title>
        <authorList>
            <person name="Ropars J."/>
            <person name="Sedzielewska K."/>
            <person name="Noel J."/>
            <person name="Charron P."/>
            <person name="Farinelli L."/>
            <person name="Marton T."/>
            <person name="Kruger M."/>
            <person name="Pelin A."/>
            <person name="Brachmann A."/>
            <person name="Corradi N."/>
        </authorList>
    </citation>
    <scope>NUCLEOTIDE SEQUENCE [LARGE SCALE GENOMIC DNA]</scope>
    <source>
        <strain evidence="1 2">A4</strain>
    </source>
</reference>
<evidence type="ECO:0000313" key="1">
    <source>
        <dbReference type="EMBL" id="PKY53507.1"/>
    </source>
</evidence>
<comment type="caution">
    <text evidence="1">The sequence shown here is derived from an EMBL/GenBank/DDBJ whole genome shotgun (WGS) entry which is preliminary data.</text>
</comment>
<keyword evidence="2" id="KW-1185">Reference proteome</keyword>
<name>A0A2I1H3Q2_9GLOM</name>